<dbReference type="InterPro" id="IPR006311">
    <property type="entry name" value="TAT_signal"/>
</dbReference>
<sequence>MDHLNRRDFVRKAGLGAAGTGVLAGCGGTETQDGNGDGVVSGPRVSWRMATSFPTSVEILHGAAVLVADRVAALTGGRFTIRVFPAGEIVPALQVMDAVESGTVHAGHTSDYYYIGKHPALAFGTAVPFGLNARQQTAWLHQGGGVELLRGIYADFGMTAIPCAQTGAQFGGWFRNPVETLADLEGVRMRIPGLAGEIMARLGVQVQVLGAPDVYPALERGVIDAVEWVGPFDDEKLGFHEIAKNYYIPGWWEPGPSTSLQIGLDAWNDLPPSYQAALESACNDATLMSMGRYDVENPKALARLINEHGVTLRRFSDEILEAAWTESEAYLEEQAAANEDFQRIYTSWKEFRDESFPYFAGNELMYSAFAFPRT</sequence>
<organism evidence="2">
    <name type="scientific">marine metagenome</name>
    <dbReference type="NCBI Taxonomy" id="408172"/>
    <lineage>
        <taxon>unclassified sequences</taxon>
        <taxon>metagenomes</taxon>
        <taxon>ecological metagenomes</taxon>
    </lineage>
</organism>
<dbReference type="PROSITE" id="PS51318">
    <property type="entry name" value="TAT"/>
    <property type="match status" value="1"/>
</dbReference>
<evidence type="ECO:0008006" key="3">
    <source>
        <dbReference type="Google" id="ProtNLM"/>
    </source>
</evidence>
<dbReference type="EMBL" id="UINC01000907">
    <property type="protein sequence ID" value="SUZ63091.1"/>
    <property type="molecule type" value="Genomic_DNA"/>
</dbReference>
<dbReference type="InterPro" id="IPR038404">
    <property type="entry name" value="TRAP_DctP_sf"/>
</dbReference>
<accession>A0A381P824</accession>
<dbReference type="PANTHER" id="PTHR33376:SF5">
    <property type="entry name" value="EXTRACYTOPLASMIC SOLUTE RECEPTOR PROTEIN"/>
    <property type="match status" value="1"/>
</dbReference>
<dbReference type="PIRSF" id="PIRSF039026">
    <property type="entry name" value="SiaP"/>
    <property type="match status" value="1"/>
</dbReference>
<dbReference type="GO" id="GO:0055085">
    <property type="term" value="P:transmembrane transport"/>
    <property type="evidence" value="ECO:0007669"/>
    <property type="project" value="InterPro"/>
</dbReference>
<protein>
    <recommendedName>
        <fullName evidence="3">ABC transporter substrate-binding protein</fullName>
    </recommendedName>
</protein>
<dbReference type="Pfam" id="PF03480">
    <property type="entry name" value="DctP"/>
    <property type="match status" value="1"/>
</dbReference>
<dbReference type="PROSITE" id="PS51257">
    <property type="entry name" value="PROKAR_LIPOPROTEIN"/>
    <property type="match status" value="1"/>
</dbReference>
<gene>
    <name evidence="2" type="ORF">METZ01_LOCUS15945</name>
</gene>
<dbReference type="Gene3D" id="3.40.190.170">
    <property type="entry name" value="Bacterial extracellular solute-binding protein, family 7"/>
    <property type="match status" value="1"/>
</dbReference>
<dbReference type="InterPro" id="IPR018389">
    <property type="entry name" value="DctP_fam"/>
</dbReference>
<keyword evidence="1" id="KW-0732">Signal</keyword>
<reference evidence="2" key="1">
    <citation type="submission" date="2018-05" db="EMBL/GenBank/DDBJ databases">
        <authorList>
            <person name="Lanie J.A."/>
            <person name="Ng W.-L."/>
            <person name="Kazmierczak K.M."/>
            <person name="Andrzejewski T.M."/>
            <person name="Davidsen T.M."/>
            <person name="Wayne K.J."/>
            <person name="Tettelin H."/>
            <person name="Glass J.I."/>
            <person name="Rusch D."/>
            <person name="Podicherti R."/>
            <person name="Tsui H.-C.T."/>
            <person name="Winkler M.E."/>
        </authorList>
    </citation>
    <scope>NUCLEOTIDE SEQUENCE</scope>
</reference>
<dbReference type="NCBIfam" id="NF037995">
    <property type="entry name" value="TRAP_S1"/>
    <property type="match status" value="1"/>
</dbReference>
<dbReference type="Gene3D" id="3.40.190.10">
    <property type="entry name" value="Periplasmic binding protein-like II"/>
    <property type="match status" value="1"/>
</dbReference>
<name>A0A381P824_9ZZZZ</name>
<evidence type="ECO:0000313" key="2">
    <source>
        <dbReference type="EMBL" id="SUZ63091.1"/>
    </source>
</evidence>
<evidence type="ECO:0000256" key="1">
    <source>
        <dbReference type="ARBA" id="ARBA00022729"/>
    </source>
</evidence>
<dbReference type="PANTHER" id="PTHR33376">
    <property type="match status" value="1"/>
</dbReference>
<dbReference type="InterPro" id="IPR026289">
    <property type="entry name" value="SBP_TakP-like"/>
</dbReference>
<proteinExistence type="predicted"/>
<dbReference type="GO" id="GO:0031317">
    <property type="term" value="C:tripartite ATP-independent periplasmic transporter complex"/>
    <property type="evidence" value="ECO:0007669"/>
    <property type="project" value="InterPro"/>
</dbReference>
<dbReference type="AlphaFoldDB" id="A0A381P824"/>